<evidence type="ECO:0000313" key="1">
    <source>
        <dbReference type="EMBL" id="MBC2837613.1"/>
    </source>
</evidence>
<dbReference type="PANTHER" id="PTHR32487">
    <property type="entry name" value="3-OXO-DELTA(4,5)-STEROID 5-BETA-REDUCTASE"/>
    <property type="match status" value="1"/>
</dbReference>
<reference evidence="1 2" key="1">
    <citation type="journal article" date="2017" name="Int. J. Syst. Evol. Microbiol.">
        <title>Gemmobacter straminiformis sp. nov., isolated from an artificial fountain.</title>
        <authorList>
            <person name="Kang J.Y."/>
            <person name="Kim M.J."/>
            <person name="Chun J."/>
            <person name="Son K.P."/>
            <person name="Jahng K.Y."/>
        </authorList>
    </citation>
    <scope>NUCLEOTIDE SEQUENCE [LARGE SCALE GENOMIC DNA]</scope>
    <source>
        <strain evidence="1 2">CAM-8</strain>
    </source>
</reference>
<dbReference type="PANTHER" id="PTHR32487:SF0">
    <property type="entry name" value="3-OXO-DELTA(4,5)-STEROID 5-BETA-REDUCTASE"/>
    <property type="match status" value="1"/>
</dbReference>
<dbReference type="RefSeq" id="WP_185799228.1">
    <property type="nucleotide sequence ID" value="NZ_JACLQD010000008.1"/>
</dbReference>
<accession>A0A842IEF1</accession>
<dbReference type="AlphaFoldDB" id="A0A842IEF1"/>
<dbReference type="InterPro" id="IPR036291">
    <property type="entry name" value="NAD(P)-bd_dom_sf"/>
</dbReference>
<dbReference type="SUPFAM" id="SSF51735">
    <property type="entry name" value="NAD(P)-binding Rossmann-fold domains"/>
    <property type="match status" value="1"/>
</dbReference>
<gene>
    <name evidence="1" type="ORF">H7F16_18990</name>
</gene>
<comment type="caution">
    <text evidence="1">The sequence shown here is derived from an EMBL/GenBank/DDBJ whole genome shotgun (WGS) entry which is preliminary data.</text>
</comment>
<sequence>MTDARLLAEQIVWAGVTPDARNEAFNAVNGDVFRWSRLWRVIADYFGVEAADCPADHTPLAPRLQGRDAEWRAIVEAQGLQPLALSALASAWHTDIDLGRPMECVHSMAKARRLGFRSTQDTEASFIDTFDRLRAERIIP</sequence>
<dbReference type="Proteomes" id="UP000555411">
    <property type="component" value="Unassembled WGS sequence"/>
</dbReference>
<protein>
    <submittedName>
        <fullName evidence="1">Uncharacterized protein</fullName>
    </submittedName>
</protein>
<name>A0A842IEF1_9RHOB</name>
<dbReference type="EMBL" id="JACLQD010000008">
    <property type="protein sequence ID" value="MBC2837613.1"/>
    <property type="molecule type" value="Genomic_DNA"/>
</dbReference>
<keyword evidence="2" id="KW-1185">Reference proteome</keyword>
<evidence type="ECO:0000313" key="2">
    <source>
        <dbReference type="Proteomes" id="UP000555411"/>
    </source>
</evidence>
<organism evidence="1 2">
    <name type="scientific">Paragemmobacter straminiformis</name>
    <dbReference type="NCBI Taxonomy" id="2045119"/>
    <lineage>
        <taxon>Bacteria</taxon>
        <taxon>Pseudomonadati</taxon>
        <taxon>Pseudomonadota</taxon>
        <taxon>Alphaproteobacteria</taxon>
        <taxon>Rhodobacterales</taxon>
        <taxon>Paracoccaceae</taxon>
        <taxon>Paragemmobacter</taxon>
    </lineage>
</organism>
<proteinExistence type="predicted"/>
<dbReference type="Gene3D" id="3.40.50.720">
    <property type="entry name" value="NAD(P)-binding Rossmann-like Domain"/>
    <property type="match status" value="1"/>
</dbReference>